<name>A0A0F7WRU2_CHLPN</name>
<gene>
    <name evidence="3" type="ORF">BN1224_DC9_AK_00030</name>
</gene>
<dbReference type="InterPro" id="IPR003607">
    <property type="entry name" value="HD/PDEase_dom"/>
</dbReference>
<feature type="transmembrane region" description="Helical" evidence="1">
    <location>
        <begin position="367"/>
        <end position="386"/>
    </location>
</feature>
<keyword evidence="1" id="KW-0812">Transmembrane</keyword>
<protein>
    <submittedName>
        <fullName evidence="3">Putative hydrolase</fullName>
    </submittedName>
</protein>
<evidence type="ECO:0000313" key="3">
    <source>
        <dbReference type="EMBL" id="CRI42176.1"/>
    </source>
</evidence>
<evidence type="ECO:0000256" key="1">
    <source>
        <dbReference type="SAM" id="Phobius"/>
    </source>
</evidence>
<organism evidence="3">
    <name type="scientific">Chlamydia pneumoniae</name>
    <name type="common">Chlamydophila pneumoniae</name>
    <dbReference type="NCBI Taxonomy" id="83558"/>
    <lineage>
        <taxon>Bacteria</taxon>
        <taxon>Pseudomonadati</taxon>
        <taxon>Chlamydiota</taxon>
        <taxon>Chlamydiia</taxon>
        <taxon>Chlamydiales</taxon>
        <taxon>Chlamydiaceae</taxon>
        <taxon>Chlamydia/Chlamydophila group</taxon>
        <taxon>Chlamydia</taxon>
    </lineage>
</organism>
<feature type="transmembrane region" description="Helical" evidence="1">
    <location>
        <begin position="263"/>
        <end position="285"/>
    </location>
</feature>
<dbReference type="AlphaFoldDB" id="A0A0F7WRU2"/>
<feature type="transmembrane region" description="Helical" evidence="1">
    <location>
        <begin position="297"/>
        <end position="322"/>
    </location>
</feature>
<dbReference type="Gene3D" id="1.10.3210.10">
    <property type="entry name" value="Hypothetical protein af1432"/>
    <property type="match status" value="1"/>
</dbReference>
<dbReference type="InterPro" id="IPR052722">
    <property type="entry name" value="PgpH_phosphodiesterase"/>
</dbReference>
<dbReference type="GO" id="GO:0016787">
    <property type="term" value="F:hydrolase activity"/>
    <property type="evidence" value="ECO:0007669"/>
    <property type="project" value="UniProtKB-KW"/>
</dbReference>
<keyword evidence="1" id="KW-0472">Membrane</keyword>
<dbReference type="Pfam" id="PF01966">
    <property type="entry name" value="HD"/>
    <property type="match status" value="1"/>
</dbReference>
<sequence length="705" mass="79140">MKELRHESYNRALHKLSHQWVRYFLYTFVSCSFIVAIFTFAWLKVLYVPEYKAGEISRISLTAPMDFSLSWSAHKFYKRTAHISEAFGKVYHLTLSPGSLLSKEGNADENTDYWFKKAADFLFSTNFVDSSTQKCLKDLCIYPPLLGKEKKTLEININSNKGNVIAQCFCHLKIFLIQENCPQPCFDAIMDILKIANFEMAVDKEMSGCVKGELLGKRCIEKITKGTPILEKYQRIDDRDAKILKQLRAQLLSVHTLFSCRSLWGAIFVVLLILLWGYGALKALCPEMLKSPQRFMLYIAILTLSLLWCRGTEIFCAYWVSYLSYPPILPFTAVLLGYFLGLPIAGFSCTFLALLYTLGSDLWNNSWFLSINLLCSWRILVSLHRVSRLSSVFWACMKLGGVAMGSLLMFRIFTNTISREALYADGIESFVYSLITAISVVALIPVFEASFGASTNFSLLTYLSPENALLKRLFKEAPGTYQHSVLVGSLAEAAAQAIGADSLYCLVAAHYHDIGKLINPGFFSENQKILQQSGHSLSPLECAKMIMRHIPEGVNLARQAGLPESFIQVIEEHHGTSVIRSAYYSHMVENPSTGSFDEELFRYSGNKPSSKETTIIMIADSFEAASRSLKNASLPDLQRLIDQIIQGKLQDGQFSCSPVTLDELALISKSMVQTLYGALHSRMKYPEISYQISMDSCPKPSIGGT</sequence>
<evidence type="ECO:0000259" key="2">
    <source>
        <dbReference type="SMART" id="SM00471"/>
    </source>
</evidence>
<dbReference type="EMBL" id="LN847019">
    <property type="protein sequence ID" value="CRI42176.1"/>
    <property type="molecule type" value="Genomic_DNA"/>
</dbReference>
<feature type="transmembrane region" description="Helical" evidence="1">
    <location>
        <begin position="430"/>
        <end position="447"/>
    </location>
</feature>
<dbReference type="InterPro" id="IPR006675">
    <property type="entry name" value="HDIG_dom"/>
</dbReference>
<dbReference type="PANTHER" id="PTHR36442:SF1">
    <property type="entry name" value="CYCLIC-DI-AMP PHOSPHODIESTERASE PGPH"/>
    <property type="match status" value="1"/>
</dbReference>
<dbReference type="PANTHER" id="PTHR36442">
    <property type="entry name" value="CYCLIC-DI-AMP PHOSPHODIESTERASE PGPH"/>
    <property type="match status" value="1"/>
</dbReference>
<proteinExistence type="predicted"/>
<dbReference type="SUPFAM" id="SSF109604">
    <property type="entry name" value="HD-domain/PDEase-like"/>
    <property type="match status" value="1"/>
</dbReference>
<feature type="transmembrane region" description="Helical" evidence="1">
    <location>
        <begin position="20"/>
        <end position="43"/>
    </location>
</feature>
<dbReference type="SMART" id="SM00471">
    <property type="entry name" value="HDc"/>
    <property type="match status" value="1"/>
</dbReference>
<dbReference type="NCBIfam" id="TIGR00277">
    <property type="entry name" value="HDIG"/>
    <property type="match status" value="1"/>
</dbReference>
<keyword evidence="3" id="KW-0378">Hydrolase</keyword>
<feature type="domain" description="HD/PDEase" evidence="2">
    <location>
        <begin position="476"/>
        <end position="634"/>
    </location>
</feature>
<dbReference type="InterPro" id="IPR011621">
    <property type="entry name" value="Metal-dep_PHydrolase_7TM_intra"/>
</dbReference>
<keyword evidence="1" id="KW-1133">Transmembrane helix</keyword>
<dbReference type="Pfam" id="PF07698">
    <property type="entry name" value="7TM-7TMR_HD"/>
    <property type="match status" value="1"/>
</dbReference>
<reference evidence="3" key="1">
    <citation type="submission" date="2015-05" db="EMBL/GenBank/DDBJ databases">
        <authorList>
            <person name="Rattei Thomas"/>
        </authorList>
    </citation>
    <scope>NUCLEOTIDE SEQUENCE</scope>
    <source>
        <strain evidence="3">DC9</strain>
    </source>
</reference>
<dbReference type="CDD" id="cd00077">
    <property type="entry name" value="HDc"/>
    <property type="match status" value="1"/>
</dbReference>
<feature type="transmembrane region" description="Helical" evidence="1">
    <location>
        <begin position="328"/>
        <end position="355"/>
    </location>
</feature>
<accession>A0A0F7WRU2</accession>
<dbReference type="InterPro" id="IPR006674">
    <property type="entry name" value="HD_domain"/>
</dbReference>
<feature type="transmembrane region" description="Helical" evidence="1">
    <location>
        <begin position="392"/>
        <end position="410"/>
    </location>
</feature>